<comment type="caution">
    <text evidence="1">The sequence shown here is derived from an EMBL/GenBank/DDBJ whole genome shotgun (WGS) entry which is preliminary data.</text>
</comment>
<accession>A0AAN7UFU4</accession>
<keyword evidence="2" id="KW-1185">Reference proteome</keyword>
<evidence type="ECO:0000313" key="1">
    <source>
        <dbReference type="EMBL" id="KAK5624796.1"/>
    </source>
</evidence>
<organism evidence="1 2">
    <name type="scientific">Xylaria bambusicola</name>
    <dbReference type="NCBI Taxonomy" id="326684"/>
    <lineage>
        <taxon>Eukaryota</taxon>
        <taxon>Fungi</taxon>
        <taxon>Dikarya</taxon>
        <taxon>Ascomycota</taxon>
        <taxon>Pezizomycotina</taxon>
        <taxon>Sordariomycetes</taxon>
        <taxon>Xylariomycetidae</taxon>
        <taxon>Xylariales</taxon>
        <taxon>Xylariaceae</taxon>
        <taxon>Xylaria</taxon>
    </lineage>
</organism>
<dbReference type="AlphaFoldDB" id="A0AAN7UFU4"/>
<dbReference type="EMBL" id="JAWHQM010000001">
    <property type="protein sequence ID" value="KAK5624796.1"/>
    <property type="molecule type" value="Genomic_DNA"/>
</dbReference>
<name>A0AAN7UFU4_9PEZI</name>
<reference evidence="1 2" key="1">
    <citation type="submission" date="2023-10" db="EMBL/GenBank/DDBJ databases">
        <title>Draft genome sequence of Xylaria bambusicola isolate GMP-LS, the root and basal stem rot pathogen of sugarcane in Indonesia.</title>
        <authorList>
            <person name="Selvaraj P."/>
            <person name="Muralishankar V."/>
            <person name="Muruganantham S."/>
            <person name="Sp S."/>
            <person name="Haryani S."/>
            <person name="Lau K.J.X."/>
            <person name="Naqvi N.I."/>
        </authorList>
    </citation>
    <scope>NUCLEOTIDE SEQUENCE [LARGE SCALE GENOMIC DNA]</scope>
    <source>
        <strain evidence="1">GMP-LS</strain>
    </source>
</reference>
<gene>
    <name evidence="1" type="ORF">RRF57_000512</name>
</gene>
<protein>
    <submittedName>
        <fullName evidence="1">Uncharacterized protein</fullName>
    </submittedName>
</protein>
<dbReference type="Proteomes" id="UP001305414">
    <property type="component" value="Unassembled WGS sequence"/>
</dbReference>
<sequence length="89" mass="9624">MSTPRNLASNKVLNSDVALHMGSDWFFHTSQVVLALPGVKGFMSIISVNIDVSFGIYATCAAGEHRIPVACSVFELVNSIAFVPVLNWN</sequence>
<proteinExistence type="predicted"/>
<evidence type="ECO:0000313" key="2">
    <source>
        <dbReference type="Proteomes" id="UP001305414"/>
    </source>
</evidence>